<name>A0A3N4I5T5_ASCIM</name>
<dbReference type="GO" id="GO:0004672">
    <property type="term" value="F:protein kinase activity"/>
    <property type="evidence" value="ECO:0007669"/>
    <property type="project" value="InterPro"/>
</dbReference>
<keyword evidence="3" id="KW-0418">Kinase</keyword>
<dbReference type="Pfam" id="PF00069">
    <property type="entry name" value="Pkinase"/>
    <property type="match status" value="1"/>
</dbReference>
<dbReference type="Gene3D" id="1.10.510.10">
    <property type="entry name" value="Transferase(Phosphotransferase) domain 1"/>
    <property type="match status" value="1"/>
</dbReference>
<dbReference type="InterPro" id="IPR001245">
    <property type="entry name" value="Ser-Thr/Tyr_kinase_cat_dom"/>
</dbReference>
<feature type="compositionally biased region" description="Low complexity" evidence="1">
    <location>
        <begin position="536"/>
        <end position="547"/>
    </location>
</feature>
<dbReference type="Pfam" id="PF07714">
    <property type="entry name" value="PK_Tyr_Ser-Thr"/>
    <property type="match status" value="1"/>
</dbReference>
<feature type="compositionally biased region" description="Low complexity" evidence="1">
    <location>
        <begin position="25"/>
        <end position="34"/>
    </location>
</feature>
<feature type="domain" description="Protein kinase" evidence="2">
    <location>
        <begin position="125"/>
        <end position="658"/>
    </location>
</feature>
<dbReference type="STRING" id="1160509.A0A3N4I5T5"/>
<feature type="compositionally biased region" description="Polar residues" evidence="1">
    <location>
        <begin position="518"/>
        <end position="531"/>
    </location>
</feature>
<feature type="region of interest" description="Disordered" evidence="1">
    <location>
        <begin position="518"/>
        <end position="553"/>
    </location>
</feature>
<protein>
    <submittedName>
        <fullName evidence="3">Kinase-like protein</fullName>
    </submittedName>
</protein>
<feature type="region of interest" description="Disordered" evidence="1">
    <location>
        <begin position="1"/>
        <end position="62"/>
    </location>
</feature>
<reference evidence="3 4" key="1">
    <citation type="journal article" date="2018" name="Nat. Ecol. Evol.">
        <title>Pezizomycetes genomes reveal the molecular basis of ectomycorrhizal truffle lifestyle.</title>
        <authorList>
            <person name="Murat C."/>
            <person name="Payen T."/>
            <person name="Noel B."/>
            <person name="Kuo A."/>
            <person name="Morin E."/>
            <person name="Chen J."/>
            <person name="Kohler A."/>
            <person name="Krizsan K."/>
            <person name="Balestrini R."/>
            <person name="Da Silva C."/>
            <person name="Montanini B."/>
            <person name="Hainaut M."/>
            <person name="Levati E."/>
            <person name="Barry K.W."/>
            <person name="Belfiori B."/>
            <person name="Cichocki N."/>
            <person name="Clum A."/>
            <person name="Dockter R.B."/>
            <person name="Fauchery L."/>
            <person name="Guy J."/>
            <person name="Iotti M."/>
            <person name="Le Tacon F."/>
            <person name="Lindquist E.A."/>
            <person name="Lipzen A."/>
            <person name="Malagnac F."/>
            <person name="Mello A."/>
            <person name="Molinier V."/>
            <person name="Miyauchi S."/>
            <person name="Poulain J."/>
            <person name="Riccioni C."/>
            <person name="Rubini A."/>
            <person name="Sitrit Y."/>
            <person name="Splivallo R."/>
            <person name="Traeger S."/>
            <person name="Wang M."/>
            <person name="Zifcakova L."/>
            <person name="Wipf D."/>
            <person name="Zambonelli A."/>
            <person name="Paolocci F."/>
            <person name="Nowrousian M."/>
            <person name="Ottonello S."/>
            <person name="Baldrian P."/>
            <person name="Spatafora J.W."/>
            <person name="Henrissat B."/>
            <person name="Nagy L.G."/>
            <person name="Aury J.M."/>
            <person name="Wincker P."/>
            <person name="Grigoriev I.V."/>
            <person name="Bonfante P."/>
            <person name="Martin F.M."/>
        </authorList>
    </citation>
    <scope>NUCLEOTIDE SEQUENCE [LARGE SCALE GENOMIC DNA]</scope>
    <source>
        <strain evidence="3 4">RN42</strain>
    </source>
</reference>
<evidence type="ECO:0000256" key="1">
    <source>
        <dbReference type="SAM" id="MobiDB-lite"/>
    </source>
</evidence>
<dbReference type="GO" id="GO:0005524">
    <property type="term" value="F:ATP binding"/>
    <property type="evidence" value="ECO:0007669"/>
    <property type="project" value="InterPro"/>
</dbReference>
<dbReference type="PROSITE" id="PS50011">
    <property type="entry name" value="PROTEIN_KINASE_DOM"/>
    <property type="match status" value="1"/>
</dbReference>
<dbReference type="Proteomes" id="UP000275078">
    <property type="component" value="Unassembled WGS sequence"/>
</dbReference>
<sequence length="660" mass="73468">MASSDSTVRPFNNFHSATSYHFPRTDSSSTTTPTQIPPPLLTESPPQSTSITPPSPSFLNTPPGHQAAFQTFYITSPRARIEHPDYYESKRLFPLHINDVVSGYDCSIRKHVGLENDLKGAANEYVILDKLRTMEGSMVWLAGRKDDEGRYMEDGDKLVMVHVRRGYADCEEDMIDGKCSEEQKVWERLIDEEDKDDDIGADGYIDGKRYIDIPLEGFVKKGPNGLNYFTVHELCGCDLANGSFYSTFLRRWLGKAHNAVRLTAEVAKGLAWLHSKGVVHGDISLPNILLAPDELTGWPTKTVDIAYGLKKRLCSHQVHRFDGSTPGPEVPRYILCDDHQLQKAFIHTLSRTVSSSRGSKSPPAPSGTAFAKISNFTYSFLLPTPTASNPKPTPPPSALPRTIGYRNLDYAPPEVLLNTPEQISPASDVWALGCVIFKLITGQEIFGDVDADDRLKVMCKHCFVFGRDYGMAFFRRWFNEGDEVTPDGSPRLNGEEEFQLPAPMFGLDRVGTEIYSRSNSYTPSRQSSDTFETTHSHSASSTPTPASEPDDTPILHALNLKFPLLSPLAPDPPLALSSAEPETQRRINPTFLLKQEIKQVLQSQELVTIEDMVRSSRGVRLSEDGIERVMEILQGCFRLEPGERWSAERIVGALEGLMGK</sequence>
<dbReference type="InterPro" id="IPR011009">
    <property type="entry name" value="Kinase-like_dom_sf"/>
</dbReference>
<organism evidence="3 4">
    <name type="scientific">Ascobolus immersus RN42</name>
    <dbReference type="NCBI Taxonomy" id="1160509"/>
    <lineage>
        <taxon>Eukaryota</taxon>
        <taxon>Fungi</taxon>
        <taxon>Dikarya</taxon>
        <taxon>Ascomycota</taxon>
        <taxon>Pezizomycotina</taxon>
        <taxon>Pezizomycetes</taxon>
        <taxon>Pezizales</taxon>
        <taxon>Ascobolaceae</taxon>
        <taxon>Ascobolus</taxon>
    </lineage>
</organism>
<dbReference type="SMART" id="SM00220">
    <property type="entry name" value="S_TKc"/>
    <property type="match status" value="1"/>
</dbReference>
<dbReference type="PANTHER" id="PTHR48011:SF4">
    <property type="entry name" value="MITOGEN-ACTIVATED PROTEIN KINASE KINASE KINASE 19"/>
    <property type="match status" value="1"/>
</dbReference>
<evidence type="ECO:0000313" key="3">
    <source>
        <dbReference type="EMBL" id="RPA80038.1"/>
    </source>
</evidence>
<dbReference type="InterPro" id="IPR052751">
    <property type="entry name" value="Plant_MAPKKK"/>
</dbReference>
<keyword evidence="4" id="KW-1185">Reference proteome</keyword>
<gene>
    <name evidence="3" type="ORF">BJ508DRAFT_131774</name>
</gene>
<dbReference type="SUPFAM" id="SSF56112">
    <property type="entry name" value="Protein kinase-like (PK-like)"/>
    <property type="match status" value="1"/>
</dbReference>
<proteinExistence type="predicted"/>
<accession>A0A3N4I5T5</accession>
<keyword evidence="3" id="KW-0808">Transferase</keyword>
<dbReference type="GO" id="GO:0007165">
    <property type="term" value="P:signal transduction"/>
    <property type="evidence" value="ECO:0007669"/>
    <property type="project" value="TreeGrafter"/>
</dbReference>
<evidence type="ECO:0000313" key="4">
    <source>
        <dbReference type="Proteomes" id="UP000275078"/>
    </source>
</evidence>
<dbReference type="AlphaFoldDB" id="A0A3N4I5T5"/>
<feature type="compositionally biased region" description="Polar residues" evidence="1">
    <location>
        <begin position="1"/>
        <end position="19"/>
    </location>
</feature>
<evidence type="ECO:0000259" key="2">
    <source>
        <dbReference type="PROSITE" id="PS50011"/>
    </source>
</evidence>
<dbReference type="OrthoDB" id="5979581at2759"/>
<dbReference type="InterPro" id="IPR000719">
    <property type="entry name" value="Prot_kinase_dom"/>
</dbReference>
<dbReference type="PANTHER" id="PTHR48011">
    <property type="entry name" value="CCR4-NOT TRANSCRIPTIONAL COMPLEX SUBUNIT CAF120-RELATED"/>
    <property type="match status" value="1"/>
</dbReference>
<dbReference type="EMBL" id="ML119692">
    <property type="protein sequence ID" value="RPA80038.1"/>
    <property type="molecule type" value="Genomic_DNA"/>
</dbReference>